<dbReference type="RefSeq" id="WP_091312896.1">
    <property type="nucleotide sequence ID" value="NZ_CBCSJU010000006.1"/>
</dbReference>
<evidence type="ECO:0000313" key="2">
    <source>
        <dbReference type="Proteomes" id="UP000199702"/>
    </source>
</evidence>
<dbReference type="EMBL" id="FNYA01000005">
    <property type="protein sequence ID" value="SEJ00773.1"/>
    <property type="molecule type" value="Genomic_DNA"/>
</dbReference>
<evidence type="ECO:0008006" key="3">
    <source>
        <dbReference type="Google" id="ProtNLM"/>
    </source>
</evidence>
<reference evidence="2" key="1">
    <citation type="submission" date="2016-10" db="EMBL/GenBank/DDBJ databases">
        <authorList>
            <person name="Varghese N."/>
            <person name="Submissions S."/>
        </authorList>
    </citation>
    <scope>NUCLEOTIDE SEQUENCE [LARGE SCALE GENOMIC DNA]</scope>
    <source>
        <strain evidence="2">DSM 17934</strain>
    </source>
</reference>
<dbReference type="STRING" id="402734.SAMN05660918_2132"/>
<gene>
    <name evidence="1" type="ORF">SAMN05660918_2132</name>
</gene>
<evidence type="ECO:0000313" key="1">
    <source>
        <dbReference type="EMBL" id="SEJ00773.1"/>
    </source>
</evidence>
<organism evidence="1 2">
    <name type="scientific">Flavobacterium terrigena</name>
    <dbReference type="NCBI Taxonomy" id="402734"/>
    <lineage>
        <taxon>Bacteria</taxon>
        <taxon>Pseudomonadati</taxon>
        <taxon>Bacteroidota</taxon>
        <taxon>Flavobacteriia</taxon>
        <taxon>Flavobacteriales</taxon>
        <taxon>Flavobacteriaceae</taxon>
        <taxon>Flavobacterium</taxon>
    </lineage>
</organism>
<dbReference type="Proteomes" id="UP000199702">
    <property type="component" value="Unassembled WGS sequence"/>
</dbReference>
<name>A0A1H6V858_9FLAO</name>
<dbReference type="AlphaFoldDB" id="A0A1H6V858"/>
<keyword evidence="2" id="KW-1185">Reference proteome</keyword>
<dbReference type="PROSITE" id="PS51257">
    <property type="entry name" value="PROKAR_LIPOPROTEIN"/>
    <property type="match status" value="1"/>
</dbReference>
<sequence>MKYLVATLVILIMFSCNHHKINYNDLVMKSIKINKLKTPLIIHKTNNNEKLKSNNFFKLLSTKKLLLEKDESFYSLFILEESDKIQVVLVNYKSGIDYCTTFDNKSYKVLKNEYLQTKRGESKPYYLYWSIMKAKYPKYMNWDTFEIPTDSLK</sequence>
<protein>
    <recommendedName>
        <fullName evidence="3">Lipoprotein</fullName>
    </recommendedName>
</protein>
<dbReference type="OrthoDB" id="1259938at2"/>
<accession>A0A1H6V858</accession>
<proteinExistence type="predicted"/>